<proteinExistence type="predicted"/>
<keyword evidence="3" id="KW-1185">Reference proteome</keyword>
<organism evidence="2 3">
    <name type="scientific">Amycolatopsis japonica</name>
    <dbReference type="NCBI Taxonomy" id="208439"/>
    <lineage>
        <taxon>Bacteria</taxon>
        <taxon>Bacillati</taxon>
        <taxon>Actinomycetota</taxon>
        <taxon>Actinomycetes</taxon>
        <taxon>Pseudonocardiales</taxon>
        <taxon>Pseudonocardiaceae</taxon>
        <taxon>Amycolatopsis</taxon>
        <taxon>Amycolatopsis japonica group</taxon>
    </lineage>
</organism>
<reference evidence="2 3" key="1">
    <citation type="journal article" date="2014" name="J. Biotechnol.">
        <title>Complete genome sequence of the actinobacterium Amycolatopsis japonica MG417-CF17(T) (=DSM 44213T) producing (S,S)-N,N'-ethylenediaminedisuccinic acid.</title>
        <authorList>
            <person name="Stegmann E."/>
            <person name="Albersmeier A."/>
            <person name="Spohn M."/>
            <person name="Gert H."/>
            <person name="Weber T."/>
            <person name="Wohlleben W."/>
            <person name="Kalinowski J."/>
            <person name="Ruckert C."/>
        </authorList>
    </citation>
    <scope>NUCLEOTIDE SEQUENCE [LARGE SCALE GENOMIC DNA]</scope>
    <source>
        <strain evidence="3">MG417-CF17 (DSM 44213)</strain>
    </source>
</reference>
<feature type="region of interest" description="Disordered" evidence="1">
    <location>
        <begin position="1"/>
        <end position="66"/>
    </location>
</feature>
<dbReference type="STRING" id="208439.AJAP_21845"/>
<accession>A0A075USS4</accession>
<dbReference type="HOGENOM" id="CLU_1105337_0_0_11"/>
<name>A0A075USS4_9PSEU</name>
<dbReference type="KEGG" id="aja:AJAP_21845"/>
<gene>
    <name evidence="2" type="ORF">AJAP_21845</name>
</gene>
<evidence type="ECO:0000256" key="1">
    <source>
        <dbReference type="SAM" id="MobiDB-lite"/>
    </source>
</evidence>
<evidence type="ECO:0000313" key="3">
    <source>
        <dbReference type="Proteomes" id="UP000028492"/>
    </source>
</evidence>
<evidence type="ECO:0000313" key="2">
    <source>
        <dbReference type="EMBL" id="AIG77227.1"/>
    </source>
</evidence>
<dbReference type="AlphaFoldDB" id="A0A075USS4"/>
<protein>
    <submittedName>
        <fullName evidence="2">Uncharacterized protein</fullName>
    </submittedName>
</protein>
<sequence length="251" mass="27281">MRRRTGGEIAEDRVGDPAFGPVMAKGEMSLRPAREQGLSDGRAQVFIAREQSRGGEDEADESRGGIGAQGIARRGVEQLFHLFRELRVEAAVAVEQRRRDSVPGVPGEQLEIAQFEPDVPDSVVETHSVDEMTGEQRAVEPARAGPGDDVDIDVLVSGDGEDLPVNGALGDIPCRHRFRRILGTVGGTERGDFAARATHPHGEADTTTHAERKAEIMRTCGRIHDGHRCLPVKRSAIPEQGLLECVNDEWS</sequence>
<dbReference type="EMBL" id="CP008953">
    <property type="protein sequence ID" value="AIG77227.1"/>
    <property type="molecule type" value="Genomic_DNA"/>
</dbReference>
<dbReference type="Proteomes" id="UP000028492">
    <property type="component" value="Chromosome"/>
</dbReference>